<keyword evidence="2" id="KW-1185">Reference proteome</keyword>
<accession>A0A858R4C7</accession>
<gene>
    <name evidence="1" type="ORF">HHL28_02030</name>
</gene>
<evidence type="ECO:0000313" key="1">
    <source>
        <dbReference type="EMBL" id="QJE72043.1"/>
    </source>
</evidence>
<evidence type="ECO:0000313" key="2">
    <source>
        <dbReference type="Proteomes" id="UP000501891"/>
    </source>
</evidence>
<proteinExistence type="predicted"/>
<dbReference type="AlphaFoldDB" id="A0A858R4C7"/>
<name>A0A858R4C7_9PROT</name>
<sequence>MALPALLSKLLGRGGGDTGDDSTRFRIGLGDQDGAPVWLDRGQLSGHVALADPRPEQRRSTLMAFAGEAMRQGSGLTFCCSGRENLFMPASALARSFGRGDDVALCMGDDVPGGLFGAVRHRRLLFVAPPWGPGGDPVAALARVVQDHLRPNGTRLPVPPEREAPLHYLLVDDSYRFPQPDWRAFLSMMRRARIVVIAADQARPTGHKAFATVLEAVADGQSRGYRRYAMTGPAGAQTLRAPDAKG</sequence>
<dbReference type="EMBL" id="CP051775">
    <property type="protein sequence ID" value="QJE72043.1"/>
    <property type="molecule type" value="Genomic_DNA"/>
</dbReference>
<protein>
    <submittedName>
        <fullName evidence="1">Uncharacterized protein</fullName>
    </submittedName>
</protein>
<reference evidence="1" key="1">
    <citation type="submission" date="2020-04" db="EMBL/GenBank/DDBJ databases">
        <title>A desert anoxygenic phototrophic bacterium fixes CO2 using RubisCO under aerobic conditions.</title>
        <authorList>
            <person name="Tang K."/>
        </authorList>
    </citation>
    <scope>NUCLEOTIDE SEQUENCE [LARGE SCALE GENOMIC DNA]</scope>
    <source>
        <strain evidence="1">MIMtkB3</strain>
    </source>
</reference>
<organism evidence="1 2">
    <name type="scientific">Aerophototrophica crusticola</name>
    <dbReference type="NCBI Taxonomy" id="1709002"/>
    <lineage>
        <taxon>Bacteria</taxon>
        <taxon>Pseudomonadati</taxon>
        <taxon>Pseudomonadota</taxon>
        <taxon>Alphaproteobacteria</taxon>
        <taxon>Rhodospirillales</taxon>
        <taxon>Rhodospirillaceae</taxon>
        <taxon>Aerophototrophica</taxon>
    </lineage>
</organism>
<dbReference type="Proteomes" id="UP000501891">
    <property type="component" value="Chromosome"/>
</dbReference>
<dbReference type="KEGG" id="acru:HHL28_02030"/>